<dbReference type="RefSeq" id="XP_007681200.1">
    <property type="nucleotide sequence ID" value="XM_007683010.1"/>
</dbReference>
<protein>
    <submittedName>
        <fullName evidence="2">Uncharacterized protein</fullName>
    </submittedName>
</protein>
<evidence type="ECO:0000313" key="2">
    <source>
        <dbReference type="EMBL" id="EMC91750.1"/>
    </source>
</evidence>
<name>M2MZI1_BAUPA</name>
<dbReference type="HOGENOM" id="CLU_2637687_0_0_1"/>
<dbReference type="EMBL" id="KB445563">
    <property type="protein sequence ID" value="EMC91750.1"/>
    <property type="molecule type" value="Genomic_DNA"/>
</dbReference>
<proteinExistence type="predicted"/>
<dbReference type="AlphaFoldDB" id="M2MZI1"/>
<dbReference type="Proteomes" id="UP000011761">
    <property type="component" value="Unassembled WGS sequence"/>
</dbReference>
<accession>M2MZI1</accession>
<dbReference type="KEGG" id="bcom:BAUCODRAFT_303169"/>
<keyword evidence="3" id="KW-1185">Reference proteome</keyword>
<evidence type="ECO:0000256" key="1">
    <source>
        <dbReference type="SAM" id="MobiDB-lite"/>
    </source>
</evidence>
<sequence>MCNEAVERLTSVFTSLPRSGERAQSWSRALLLCHPMRASSFAIYCSRAVQTREIDCSANSSHSATTRAPRHGVLAAR</sequence>
<gene>
    <name evidence="2" type="ORF">BAUCODRAFT_303169</name>
</gene>
<reference evidence="2 3" key="1">
    <citation type="journal article" date="2012" name="PLoS Pathog.">
        <title>Diverse lifestyles and strategies of plant pathogenesis encoded in the genomes of eighteen Dothideomycetes fungi.</title>
        <authorList>
            <person name="Ohm R.A."/>
            <person name="Feau N."/>
            <person name="Henrissat B."/>
            <person name="Schoch C.L."/>
            <person name="Horwitz B.A."/>
            <person name="Barry K.W."/>
            <person name="Condon B.J."/>
            <person name="Copeland A.C."/>
            <person name="Dhillon B."/>
            <person name="Glaser F."/>
            <person name="Hesse C.N."/>
            <person name="Kosti I."/>
            <person name="LaButti K."/>
            <person name="Lindquist E.A."/>
            <person name="Lucas S."/>
            <person name="Salamov A.A."/>
            <person name="Bradshaw R.E."/>
            <person name="Ciuffetti L."/>
            <person name="Hamelin R.C."/>
            <person name="Kema G.H.J."/>
            <person name="Lawrence C."/>
            <person name="Scott J.A."/>
            <person name="Spatafora J.W."/>
            <person name="Turgeon B.G."/>
            <person name="de Wit P.J.G.M."/>
            <person name="Zhong S."/>
            <person name="Goodwin S.B."/>
            <person name="Grigoriev I.V."/>
        </authorList>
    </citation>
    <scope>NUCLEOTIDE SEQUENCE [LARGE SCALE GENOMIC DNA]</scope>
    <source>
        <strain evidence="2 3">UAMH 10762</strain>
    </source>
</reference>
<dbReference type="GeneID" id="19111193"/>
<organism evidence="2 3">
    <name type="scientific">Baudoinia panamericana (strain UAMH 10762)</name>
    <name type="common">Angels' share fungus</name>
    <name type="synonym">Baudoinia compniacensis (strain UAMH 10762)</name>
    <dbReference type="NCBI Taxonomy" id="717646"/>
    <lineage>
        <taxon>Eukaryota</taxon>
        <taxon>Fungi</taxon>
        <taxon>Dikarya</taxon>
        <taxon>Ascomycota</taxon>
        <taxon>Pezizomycotina</taxon>
        <taxon>Dothideomycetes</taxon>
        <taxon>Dothideomycetidae</taxon>
        <taxon>Mycosphaerellales</taxon>
        <taxon>Teratosphaeriaceae</taxon>
        <taxon>Baudoinia</taxon>
    </lineage>
</organism>
<evidence type="ECO:0000313" key="3">
    <source>
        <dbReference type="Proteomes" id="UP000011761"/>
    </source>
</evidence>
<feature type="region of interest" description="Disordered" evidence="1">
    <location>
        <begin position="58"/>
        <end position="77"/>
    </location>
</feature>